<dbReference type="InterPro" id="IPR000801">
    <property type="entry name" value="Esterase-like"/>
</dbReference>
<dbReference type="PANTHER" id="PTHR48098">
    <property type="entry name" value="ENTEROCHELIN ESTERASE-RELATED"/>
    <property type="match status" value="1"/>
</dbReference>
<keyword evidence="2" id="KW-1185">Reference proteome</keyword>
<dbReference type="Gene3D" id="3.40.50.1820">
    <property type="entry name" value="alpha/beta hydrolase"/>
    <property type="match status" value="1"/>
</dbReference>
<dbReference type="InterPro" id="IPR050583">
    <property type="entry name" value="Mycobacterial_A85_antigen"/>
</dbReference>
<dbReference type="AlphaFoldDB" id="A0A949K2Z6"/>
<protein>
    <submittedName>
        <fullName evidence="1">Acetylesterase</fullName>
    </submittedName>
</protein>
<evidence type="ECO:0000313" key="2">
    <source>
        <dbReference type="Proteomes" id="UP000712157"/>
    </source>
</evidence>
<dbReference type="InterPro" id="IPR029058">
    <property type="entry name" value="AB_hydrolase_fold"/>
</dbReference>
<comment type="caution">
    <text evidence="1">The sequence shown here is derived from an EMBL/GenBank/DDBJ whole genome shotgun (WGS) entry which is preliminary data.</text>
</comment>
<proteinExistence type="predicted"/>
<dbReference type="RefSeq" id="WP_158342256.1">
    <property type="nucleotide sequence ID" value="NZ_JAHQCW010000004.1"/>
</dbReference>
<reference evidence="1" key="1">
    <citation type="submission" date="2021-06" db="EMBL/GenBank/DDBJ databases">
        <title>Description of novel taxa of the family Lachnospiraceae.</title>
        <authorList>
            <person name="Chaplin A.V."/>
            <person name="Sokolova S.R."/>
            <person name="Pikina A.P."/>
            <person name="Korzhanova M."/>
            <person name="Belova V."/>
            <person name="Korostin D."/>
            <person name="Efimov B.A."/>
        </authorList>
    </citation>
    <scope>NUCLEOTIDE SEQUENCE</scope>
    <source>
        <strain evidence="1">ASD5720</strain>
    </source>
</reference>
<organism evidence="1 2">
    <name type="scientific">Diplocloster agilis</name>
    <dbReference type="NCBI Taxonomy" id="2850323"/>
    <lineage>
        <taxon>Bacteria</taxon>
        <taxon>Bacillati</taxon>
        <taxon>Bacillota</taxon>
        <taxon>Clostridia</taxon>
        <taxon>Lachnospirales</taxon>
        <taxon>Lachnospiraceae</taxon>
        <taxon>Diplocloster</taxon>
    </lineage>
</organism>
<dbReference type="Pfam" id="PF00756">
    <property type="entry name" value="Esterase"/>
    <property type="match status" value="1"/>
</dbReference>
<name>A0A949K2Z6_9FIRM</name>
<sequence length="269" mass="30168">MANIEITFHADSIMRLTTFQLFLPNDVSAEIIDGNPAYKRKTKTLFLLHGYSGIYKDWALGSLAHEMSLKYNLAVVMPSGDNSFYVDGKGSGHAYAQYVGRELVDYVRGTFGLAKKTEDTFIGGFSMGGFGAIHLGMLFPQNFGKIAALSSAMIIEDIAGLQPGEENAIADYDYYTSVFGELSALKTSRNNPEHQIKLRIQGQERIQPIFMACGTEDYLLPNNRRFHQFLVSEGVDVTYRESPGCHDWKFWNEYLEPAILWMLNTCGQP</sequence>
<dbReference type="PANTHER" id="PTHR48098:SF1">
    <property type="entry name" value="DIACYLGLYCEROL ACYLTRANSFERASE_MYCOLYLTRANSFERASE AG85A"/>
    <property type="match status" value="1"/>
</dbReference>
<dbReference type="Proteomes" id="UP000712157">
    <property type="component" value="Unassembled WGS sequence"/>
</dbReference>
<dbReference type="SUPFAM" id="SSF53474">
    <property type="entry name" value="alpha/beta-Hydrolases"/>
    <property type="match status" value="1"/>
</dbReference>
<accession>A0A949K2Z6</accession>
<dbReference type="EMBL" id="JAHQCW010000004">
    <property type="protein sequence ID" value="MBU9735621.1"/>
    <property type="molecule type" value="Genomic_DNA"/>
</dbReference>
<gene>
    <name evidence="1" type="ORF">KTH89_03665</name>
</gene>
<evidence type="ECO:0000313" key="1">
    <source>
        <dbReference type="EMBL" id="MBU9735621.1"/>
    </source>
</evidence>
<dbReference type="GO" id="GO:0016747">
    <property type="term" value="F:acyltransferase activity, transferring groups other than amino-acyl groups"/>
    <property type="evidence" value="ECO:0007669"/>
    <property type="project" value="TreeGrafter"/>
</dbReference>